<dbReference type="AlphaFoldDB" id="A0AAV4G9Z0"/>
<sequence length="117" mass="12730">MDRELSENMVSDGGQWKGVIAKLSVMLATEGCYSQTFSDDGHRVWGHSQTFNDVGHRVWGHSQTFNDVGHRVWGHSQTFSDVGHRGIGIIAKLSVMVAGEGCYSQTFSDGGQRGLGS</sequence>
<proteinExistence type="predicted"/>
<dbReference type="EMBL" id="BMAT01011936">
    <property type="protein sequence ID" value="GFR82277.1"/>
    <property type="molecule type" value="Genomic_DNA"/>
</dbReference>
<dbReference type="Proteomes" id="UP000762676">
    <property type="component" value="Unassembled WGS sequence"/>
</dbReference>
<evidence type="ECO:0000313" key="2">
    <source>
        <dbReference type="Proteomes" id="UP000762676"/>
    </source>
</evidence>
<accession>A0AAV4G9Z0</accession>
<name>A0AAV4G9Z0_9GAST</name>
<protein>
    <submittedName>
        <fullName evidence="1">Uncharacterized protein</fullName>
    </submittedName>
</protein>
<gene>
    <name evidence="1" type="ORF">ElyMa_005946500</name>
</gene>
<organism evidence="1 2">
    <name type="scientific">Elysia marginata</name>
    <dbReference type="NCBI Taxonomy" id="1093978"/>
    <lineage>
        <taxon>Eukaryota</taxon>
        <taxon>Metazoa</taxon>
        <taxon>Spiralia</taxon>
        <taxon>Lophotrochozoa</taxon>
        <taxon>Mollusca</taxon>
        <taxon>Gastropoda</taxon>
        <taxon>Heterobranchia</taxon>
        <taxon>Euthyneura</taxon>
        <taxon>Panpulmonata</taxon>
        <taxon>Sacoglossa</taxon>
        <taxon>Placobranchoidea</taxon>
        <taxon>Plakobranchidae</taxon>
        <taxon>Elysia</taxon>
    </lineage>
</organism>
<reference evidence="1 2" key="1">
    <citation type="journal article" date="2021" name="Elife">
        <title>Chloroplast acquisition without the gene transfer in kleptoplastic sea slugs, Plakobranchus ocellatus.</title>
        <authorList>
            <person name="Maeda T."/>
            <person name="Takahashi S."/>
            <person name="Yoshida T."/>
            <person name="Shimamura S."/>
            <person name="Takaki Y."/>
            <person name="Nagai Y."/>
            <person name="Toyoda A."/>
            <person name="Suzuki Y."/>
            <person name="Arimoto A."/>
            <person name="Ishii H."/>
            <person name="Satoh N."/>
            <person name="Nishiyama T."/>
            <person name="Hasebe M."/>
            <person name="Maruyama T."/>
            <person name="Minagawa J."/>
            <person name="Obokata J."/>
            <person name="Shigenobu S."/>
        </authorList>
    </citation>
    <scope>NUCLEOTIDE SEQUENCE [LARGE SCALE GENOMIC DNA]</scope>
</reference>
<comment type="caution">
    <text evidence="1">The sequence shown here is derived from an EMBL/GenBank/DDBJ whole genome shotgun (WGS) entry which is preliminary data.</text>
</comment>
<evidence type="ECO:0000313" key="1">
    <source>
        <dbReference type="EMBL" id="GFR82277.1"/>
    </source>
</evidence>
<keyword evidence="2" id="KW-1185">Reference proteome</keyword>